<accession>A0A381E604</accession>
<proteinExistence type="predicted"/>
<dbReference type="Proteomes" id="UP000254572">
    <property type="component" value="Unassembled WGS sequence"/>
</dbReference>
<reference evidence="1 2" key="1">
    <citation type="submission" date="2018-06" db="EMBL/GenBank/DDBJ databases">
        <authorList>
            <consortium name="Pathogen Informatics"/>
            <person name="Doyle S."/>
        </authorList>
    </citation>
    <scope>NUCLEOTIDE SEQUENCE [LARGE SCALE GENOMIC DNA]</scope>
    <source>
        <strain evidence="1 2">NCTC13294</strain>
    </source>
</reference>
<organism evidence="1 2">
    <name type="scientific">Cardiobacterium valvarum</name>
    <dbReference type="NCBI Taxonomy" id="194702"/>
    <lineage>
        <taxon>Bacteria</taxon>
        <taxon>Pseudomonadati</taxon>
        <taxon>Pseudomonadota</taxon>
        <taxon>Gammaproteobacteria</taxon>
        <taxon>Cardiobacteriales</taxon>
        <taxon>Cardiobacteriaceae</taxon>
        <taxon>Cardiobacterium</taxon>
    </lineage>
</organism>
<dbReference type="OrthoDB" id="9182528at2"/>
<gene>
    <name evidence="1" type="ORF">NCTC13294_01128</name>
</gene>
<keyword evidence="2" id="KW-1185">Reference proteome</keyword>
<sequence length="194" mass="21995">MHSVRIAEEPLQAYNLTIADYHTYFIKGEKGTGGVWVHNDCLNALPPNVREAKISGQTVYFFENTKGKTVSYIENPNWKAGGGPKYSEVQIVNGKAVDINIRLPNTVNDYTLQFGREWRGYYENNFTAANVTSTTVPPVNMKNVRLAGKRHPETGVPFDLKGFPIFDKYAKFDTKIEYSVFNSASYKRTNETCY</sequence>
<dbReference type="Pfam" id="PF07591">
    <property type="entry name" value="PT-HINT"/>
    <property type="match status" value="1"/>
</dbReference>
<protein>
    <submittedName>
        <fullName evidence="1">Protein of uncharacterized function (DUF1557)</fullName>
    </submittedName>
</protein>
<dbReference type="Gene3D" id="2.170.16.10">
    <property type="entry name" value="Hedgehog/Intein (Hint) domain"/>
    <property type="match status" value="1"/>
</dbReference>
<dbReference type="EMBL" id="UFUW01000001">
    <property type="protein sequence ID" value="SUX21942.1"/>
    <property type="molecule type" value="Genomic_DNA"/>
</dbReference>
<evidence type="ECO:0000313" key="2">
    <source>
        <dbReference type="Proteomes" id="UP000254572"/>
    </source>
</evidence>
<name>A0A381E604_9GAMM</name>
<evidence type="ECO:0000313" key="1">
    <source>
        <dbReference type="EMBL" id="SUX21942.1"/>
    </source>
</evidence>
<dbReference type="AlphaFoldDB" id="A0A381E604"/>